<name>R8BNW7_PHAM7</name>
<dbReference type="AlphaFoldDB" id="R8BNW7"/>
<dbReference type="InterPro" id="IPR036291">
    <property type="entry name" value="NAD(P)-bd_dom_sf"/>
</dbReference>
<dbReference type="OrthoDB" id="10254604at2759"/>
<dbReference type="RefSeq" id="XP_007914243.1">
    <property type="nucleotide sequence ID" value="XM_007916052.1"/>
</dbReference>
<dbReference type="EMBL" id="KB933057">
    <property type="protein sequence ID" value="EOO01024.1"/>
    <property type="molecule type" value="Genomic_DNA"/>
</dbReference>
<dbReference type="Proteomes" id="UP000014074">
    <property type="component" value="Unassembled WGS sequence"/>
</dbReference>
<dbReference type="KEGG" id="tmn:UCRPA7_3480"/>
<dbReference type="Gene3D" id="3.40.50.720">
    <property type="entry name" value="NAD(P)-binding Rossmann-like Domain"/>
    <property type="match status" value="1"/>
</dbReference>
<reference evidence="2" key="1">
    <citation type="journal article" date="2013" name="Genome Announc.">
        <title>Draft genome sequence of the ascomycete Phaeoacremonium aleophilum strain UCR-PA7, a causal agent of the esca disease complex in grapevines.</title>
        <authorList>
            <person name="Blanco-Ulate B."/>
            <person name="Rolshausen P."/>
            <person name="Cantu D."/>
        </authorList>
    </citation>
    <scope>NUCLEOTIDE SEQUENCE [LARGE SCALE GENOMIC DNA]</scope>
    <source>
        <strain evidence="2">UCR-PA7</strain>
    </source>
</reference>
<gene>
    <name evidence="1" type="ORF">UCRPA7_3480</name>
</gene>
<accession>R8BNW7</accession>
<sequence>MIERSWSVVSVVRDARQSTRIRALGNGQKGTVEVIAYDLSDVKSVHDAQSLLVRAKPSVVVFAAAEKSSYPDTWQAKLEADEYLVALAEARARRGGPPFQAISLRPTWLTNARGTRHVQLGKAGCVGQVTREDVAAVAVSLLSRDDTRGWFDLFQGPDEIEKAVDKVVRDGINCVDGEDLDRIYQLASTDEV</sequence>
<evidence type="ECO:0000313" key="2">
    <source>
        <dbReference type="Proteomes" id="UP000014074"/>
    </source>
</evidence>
<dbReference type="GeneID" id="19323833"/>
<dbReference type="HOGENOM" id="CLU_1416084_0_0_1"/>
<evidence type="ECO:0000313" key="1">
    <source>
        <dbReference type="EMBL" id="EOO01024.1"/>
    </source>
</evidence>
<keyword evidence="2" id="KW-1185">Reference proteome</keyword>
<dbReference type="SUPFAM" id="SSF51735">
    <property type="entry name" value="NAD(P)-binding Rossmann-fold domains"/>
    <property type="match status" value="1"/>
</dbReference>
<organism evidence="1 2">
    <name type="scientific">Phaeoacremonium minimum (strain UCR-PA7)</name>
    <name type="common">Esca disease fungus</name>
    <name type="synonym">Togninia minima</name>
    <dbReference type="NCBI Taxonomy" id="1286976"/>
    <lineage>
        <taxon>Eukaryota</taxon>
        <taxon>Fungi</taxon>
        <taxon>Dikarya</taxon>
        <taxon>Ascomycota</taxon>
        <taxon>Pezizomycotina</taxon>
        <taxon>Sordariomycetes</taxon>
        <taxon>Sordariomycetidae</taxon>
        <taxon>Togniniales</taxon>
        <taxon>Togniniaceae</taxon>
        <taxon>Phaeoacremonium</taxon>
    </lineage>
</organism>
<protein>
    <submittedName>
        <fullName evidence="1">Putative nad dependent epimerase dehydratase protein</fullName>
    </submittedName>
</protein>
<dbReference type="eggNOG" id="KOG1203">
    <property type="taxonomic scope" value="Eukaryota"/>
</dbReference>
<proteinExistence type="predicted"/>